<feature type="transmembrane region" description="Helical" evidence="2">
    <location>
        <begin position="24"/>
        <end position="45"/>
    </location>
</feature>
<keyword evidence="1" id="KW-0175">Coiled coil</keyword>
<keyword evidence="5" id="KW-1185">Reference proteome</keyword>
<evidence type="ECO:0000256" key="1">
    <source>
        <dbReference type="SAM" id="Coils"/>
    </source>
</evidence>
<keyword evidence="2" id="KW-0472">Membrane</keyword>
<accession>A0ABS5CYW5</accession>
<evidence type="ECO:0000313" key="4">
    <source>
        <dbReference type="EMBL" id="MBP5836268.1"/>
    </source>
</evidence>
<name>A0ABS5CYW5_9MOLU</name>
<proteinExistence type="predicted"/>
<feature type="coiled-coil region" evidence="1">
    <location>
        <begin position="54"/>
        <end position="88"/>
    </location>
</feature>
<dbReference type="EMBL" id="JACAOD020000018">
    <property type="protein sequence ID" value="MBP5836268.1"/>
    <property type="molecule type" value="Genomic_DNA"/>
</dbReference>
<reference evidence="3 5" key="1">
    <citation type="submission" date="2021-04" db="EMBL/GenBank/DDBJ databases">
        <title>Genomic features of Candidatus Phytoplasma meliae isolate ChTYXIII (1SrXIII-G).</title>
        <authorList>
            <person name="Fernandez F.D."/>
            <person name="Conci L.R."/>
        </authorList>
    </citation>
    <scope>NUCLEOTIDE SEQUENCE [LARGE SCALE GENOMIC DNA]</scope>
    <source>
        <strain evidence="3">ChTYXIII-Mo</strain>
    </source>
</reference>
<organism evidence="3 5">
    <name type="scientific">Candidatus Phytoplasma meliae</name>
    <dbReference type="NCBI Taxonomy" id="1848402"/>
    <lineage>
        <taxon>Bacteria</taxon>
        <taxon>Bacillati</taxon>
        <taxon>Mycoplasmatota</taxon>
        <taxon>Mollicutes</taxon>
        <taxon>Acholeplasmatales</taxon>
        <taxon>Acholeplasmataceae</taxon>
        <taxon>Candidatus Phytoplasma</taxon>
        <taxon>16SrXIII (Mexican periwinkle virescence group)</taxon>
    </lineage>
</organism>
<dbReference type="EMBL" id="JACAOD020000014">
    <property type="protein sequence ID" value="MBP5836165.1"/>
    <property type="molecule type" value="Genomic_DNA"/>
</dbReference>
<comment type="caution">
    <text evidence="3">The sequence shown here is derived from an EMBL/GenBank/DDBJ whole genome shotgun (WGS) entry which is preliminary data.</text>
</comment>
<keyword evidence="2" id="KW-1133">Transmembrane helix</keyword>
<evidence type="ECO:0000313" key="5">
    <source>
        <dbReference type="Proteomes" id="UP001195571"/>
    </source>
</evidence>
<evidence type="ECO:0000313" key="3">
    <source>
        <dbReference type="EMBL" id="MBP5836165.1"/>
    </source>
</evidence>
<sequence>MYNYQNEYLGEEIYVCKLSGVAKIIWIIIGISTFGIGLIMTYPLFKTLAYNRDIQIQNMKKQQLISEIMQLQQNLKQLEKDVDITKSLAYQKQD</sequence>
<evidence type="ECO:0000256" key="2">
    <source>
        <dbReference type="SAM" id="Phobius"/>
    </source>
</evidence>
<dbReference type="Proteomes" id="UP001195571">
    <property type="component" value="Unassembled WGS sequence"/>
</dbReference>
<keyword evidence="2" id="KW-0812">Transmembrane</keyword>
<gene>
    <name evidence="3" type="ORF">CHTY_002890</name>
    <name evidence="4" type="ORF">CHTY_003435</name>
</gene>
<dbReference type="RefSeq" id="WP_203552423.1">
    <property type="nucleotide sequence ID" value="NZ_JACAOD020000014.1"/>
</dbReference>
<protein>
    <submittedName>
        <fullName evidence="3">Uncharacterized protein</fullName>
    </submittedName>
</protein>